<gene>
    <name evidence="2" type="ORF">G9U52_28075</name>
</gene>
<reference evidence="2" key="1">
    <citation type="submission" date="2020-03" db="EMBL/GenBank/DDBJ databases">
        <title>Draft sequencing of Paenibacilllus sp. S3N08.</title>
        <authorList>
            <person name="Kim D.-U."/>
        </authorList>
    </citation>
    <scope>NUCLEOTIDE SEQUENCE</scope>
    <source>
        <strain evidence="2">S3N08</strain>
    </source>
</reference>
<proteinExistence type="predicted"/>
<keyword evidence="1" id="KW-1133">Transmembrane helix</keyword>
<name>A0ABX0JDN9_9BACL</name>
<sequence>MIYLLLGLATLIIGVIVTAAIVRKQNTQDHEYDKGIHSQVRKHNIVANPILIAYILIPIAGVLLIIYYFWG</sequence>
<evidence type="ECO:0000313" key="3">
    <source>
        <dbReference type="Proteomes" id="UP001165962"/>
    </source>
</evidence>
<dbReference type="EMBL" id="JAAOIW010000013">
    <property type="protein sequence ID" value="NHN33678.1"/>
    <property type="molecule type" value="Genomic_DNA"/>
</dbReference>
<comment type="caution">
    <text evidence="2">The sequence shown here is derived from an EMBL/GenBank/DDBJ whole genome shotgun (WGS) entry which is preliminary data.</text>
</comment>
<organism evidence="2 3">
    <name type="scientific">Paenibacillus agricola</name>
    <dbReference type="NCBI Taxonomy" id="2716264"/>
    <lineage>
        <taxon>Bacteria</taxon>
        <taxon>Bacillati</taxon>
        <taxon>Bacillota</taxon>
        <taxon>Bacilli</taxon>
        <taxon>Bacillales</taxon>
        <taxon>Paenibacillaceae</taxon>
        <taxon>Paenibacillus</taxon>
    </lineage>
</organism>
<protein>
    <recommendedName>
        <fullName evidence="4">Short-chain dehydrogenase</fullName>
    </recommendedName>
</protein>
<evidence type="ECO:0000256" key="1">
    <source>
        <dbReference type="SAM" id="Phobius"/>
    </source>
</evidence>
<evidence type="ECO:0008006" key="4">
    <source>
        <dbReference type="Google" id="ProtNLM"/>
    </source>
</evidence>
<dbReference type="Proteomes" id="UP001165962">
    <property type="component" value="Unassembled WGS sequence"/>
</dbReference>
<keyword evidence="3" id="KW-1185">Reference proteome</keyword>
<keyword evidence="1" id="KW-0812">Transmembrane</keyword>
<dbReference type="RefSeq" id="WP_166153985.1">
    <property type="nucleotide sequence ID" value="NZ_JAAOIW010000013.1"/>
</dbReference>
<accession>A0ABX0JDN9</accession>
<feature type="transmembrane region" description="Helical" evidence="1">
    <location>
        <begin position="51"/>
        <end position="70"/>
    </location>
</feature>
<evidence type="ECO:0000313" key="2">
    <source>
        <dbReference type="EMBL" id="NHN33678.1"/>
    </source>
</evidence>
<keyword evidence="1" id="KW-0472">Membrane</keyword>